<dbReference type="GO" id="GO:0005730">
    <property type="term" value="C:nucleolus"/>
    <property type="evidence" value="ECO:0007669"/>
    <property type="project" value="UniProtKB-SubCell"/>
</dbReference>
<comment type="caution">
    <text evidence="7">The sequence shown here is derived from an EMBL/GenBank/DDBJ whole genome shotgun (WGS) entry which is preliminary data.</text>
</comment>
<feature type="region of interest" description="Disordered" evidence="5">
    <location>
        <begin position="373"/>
        <end position="429"/>
    </location>
</feature>
<dbReference type="EMBL" id="JAMWBK010000008">
    <property type="protein sequence ID" value="KAJ8902622.1"/>
    <property type="molecule type" value="Genomic_DNA"/>
</dbReference>
<dbReference type="PROSITE" id="PS50082">
    <property type="entry name" value="WD_REPEATS_2"/>
    <property type="match status" value="2"/>
</dbReference>
<feature type="compositionally biased region" description="Acidic residues" evidence="5">
    <location>
        <begin position="378"/>
        <end position="397"/>
    </location>
</feature>
<protein>
    <recommendedName>
        <fullName evidence="6">Small-subunit processome Utp12 domain-containing protein</fullName>
    </recommendedName>
</protein>
<dbReference type="Pfam" id="PF04003">
    <property type="entry name" value="Utp12"/>
    <property type="match status" value="1"/>
</dbReference>
<dbReference type="InterPro" id="IPR015943">
    <property type="entry name" value="WD40/YVTN_repeat-like_dom_sf"/>
</dbReference>
<reference evidence="7 8" key="1">
    <citation type="journal article" date="2023" name="Nat. Commun.">
        <title>Origin of minicircular mitochondrial genomes in red algae.</title>
        <authorList>
            <person name="Lee Y."/>
            <person name="Cho C.H."/>
            <person name="Lee Y.M."/>
            <person name="Park S.I."/>
            <person name="Yang J.H."/>
            <person name="West J.A."/>
            <person name="Bhattacharya D."/>
            <person name="Yoon H.S."/>
        </authorList>
    </citation>
    <scope>NUCLEOTIDE SEQUENCE [LARGE SCALE GENOMIC DNA]</scope>
    <source>
        <strain evidence="7 8">CCMP1338</strain>
        <tissue evidence="7">Whole cell</tissue>
    </source>
</reference>
<feature type="repeat" description="WD" evidence="4">
    <location>
        <begin position="203"/>
        <end position="244"/>
    </location>
</feature>
<evidence type="ECO:0000256" key="5">
    <source>
        <dbReference type="SAM" id="MobiDB-lite"/>
    </source>
</evidence>
<feature type="region of interest" description="Disordered" evidence="5">
    <location>
        <begin position="62"/>
        <end position="85"/>
    </location>
</feature>
<gene>
    <name evidence="7" type="ORF">NDN08_005942</name>
</gene>
<evidence type="ECO:0000256" key="1">
    <source>
        <dbReference type="ARBA" id="ARBA00004604"/>
    </source>
</evidence>
<keyword evidence="8" id="KW-1185">Reference proteome</keyword>
<comment type="similarity">
    <text evidence="3">Belongs to the UTP5 family.</text>
</comment>
<dbReference type="GO" id="GO:0000462">
    <property type="term" value="P:maturation of SSU-rRNA from tricistronic rRNA transcript (SSU-rRNA, 5.8S rRNA, LSU-rRNA)"/>
    <property type="evidence" value="ECO:0007669"/>
    <property type="project" value="TreeGrafter"/>
</dbReference>
<dbReference type="AlphaFoldDB" id="A0AAV8UN61"/>
<evidence type="ECO:0000256" key="4">
    <source>
        <dbReference type="PROSITE-ProRule" id="PRU00221"/>
    </source>
</evidence>
<dbReference type="SUPFAM" id="SSF50998">
    <property type="entry name" value="Quinoprotein alcohol dehydrogenase-like"/>
    <property type="match status" value="1"/>
</dbReference>
<dbReference type="InterPro" id="IPR001680">
    <property type="entry name" value="WD40_rpt"/>
</dbReference>
<feature type="domain" description="Small-subunit processome Utp12" evidence="6">
    <location>
        <begin position="451"/>
        <end position="553"/>
    </location>
</feature>
<accession>A0AAV8UN61</accession>
<feature type="compositionally biased region" description="Acidic residues" evidence="5">
    <location>
        <begin position="595"/>
        <end position="605"/>
    </location>
</feature>
<feature type="repeat" description="WD" evidence="4">
    <location>
        <begin position="128"/>
        <end position="162"/>
    </location>
</feature>
<evidence type="ECO:0000313" key="7">
    <source>
        <dbReference type="EMBL" id="KAJ8902622.1"/>
    </source>
</evidence>
<evidence type="ECO:0000256" key="2">
    <source>
        <dbReference type="ARBA" id="ARBA00023242"/>
    </source>
</evidence>
<name>A0AAV8UN61_9RHOD</name>
<dbReference type="PANTHER" id="PTHR44267:SF1">
    <property type="entry name" value="WD REPEAT-CONTAINING PROTEIN 43"/>
    <property type="match status" value="1"/>
</dbReference>
<feature type="compositionally biased region" description="Acidic residues" evidence="5">
    <location>
        <begin position="578"/>
        <end position="587"/>
    </location>
</feature>
<dbReference type="Pfam" id="PF00400">
    <property type="entry name" value="WD40"/>
    <property type="match status" value="2"/>
</dbReference>
<evidence type="ECO:0000259" key="6">
    <source>
        <dbReference type="Pfam" id="PF04003"/>
    </source>
</evidence>
<comment type="subcellular location">
    <subcellularLocation>
        <location evidence="1">Nucleus</location>
        <location evidence="1">Nucleolus</location>
    </subcellularLocation>
</comment>
<dbReference type="PANTHER" id="PTHR44267">
    <property type="entry name" value="WD REPEAT-CONTAINING PROTEIN 43"/>
    <property type="match status" value="1"/>
</dbReference>
<evidence type="ECO:0000256" key="3">
    <source>
        <dbReference type="ARBA" id="ARBA00038335"/>
    </source>
</evidence>
<keyword evidence="4" id="KW-0853">WD repeat</keyword>
<keyword evidence="2" id="KW-0539">Nucleus</keyword>
<dbReference type="Proteomes" id="UP001157974">
    <property type="component" value="Unassembled WGS sequence"/>
</dbReference>
<dbReference type="Gene3D" id="2.130.10.10">
    <property type="entry name" value="YVTN repeat-like/Quinoprotein amine dehydrogenase"/>
    <property type="match status" value="2"/>
</dbReference>
<sequence length="619" mass="66599">MNGMNTLPGSECGFDVEGMTFATAQGVSGKIAVYDAQTGDRRRDFSAAAVGIGSPFAVVVGSTTQTNSSGKTRSKKRARRKSSDNVISPGKEALVCAGYAAGTVQLFSLAFSEGLELSGHDRKPQTAVKSLALNQESSVLYSAASDNSICSWSTTSGEMLKKDVSTSGQASCLRVSPTGTLLAVGATRLVLLDTNTLKPSRVFVGHASTVTDIVFASDEIIYSGCSGDRHVSRWETTSSKETSVASYLASAPTTSLSTDGKDHLAALGTDGIVSIFKVSKAGKPYSTVQPNVLSVSMPRPGYIVVAHGSKLKPQFESFEVEKGFVELEYEPREQTGDLTGEQFRSGKHILDAERRAKVLTTDVLEKKPVLEIKKTDREETDQSNGVDDEDDEDDENEGPSIEEKLAQIGVKSAGDTEDDSQDRLGPLERGGGADSVAYVLGQALKTKDGVLLEKALSSVRKRSEIESTLVKLSADYIVPLLLALSARLRSRPRRAATLSVWLRALVIEHASLLRDSSGGEVSQALASLHQSVEERVRLHQRFAALDGRLELILAQAKRVASVRESELVQDRPVLEYVVEEEDAEEREDGERADADVGDSEEGDEQFEGHSDEDVDLDME</sequence>
<dbReference type="SMART" id="SM00320">
    <property type="entry name" value="WD40"/>
    <property type="match status" value="4"/>
</dbReference>
<dbReference type="InterPro" id="IPR011047">
    <property type="entry name" value="Quinoprotein_ADH-like_sf"/>
</dbReference>
<proteinExistence type="inferred from homology"/>
<evidence type="ECO:0000313" key="8">
    <source>
        <dbReference type="Proteomes" id="UP001157974"/>
    </source>
</evidence>
<dbReference type="InterPro" id="IPR007148">
    <property type="entry name" value="SSU_processome_Utp12"/>
</dbReference>
<feature type="region of interest" description="Disordered" evidence="5">
    <location>
        <begin position="578"/>
        <end position="619"/>
    </location>
</feature>
<dbReference type="InterPro" id="IPR052414">
    <property type="entry name" value="U3_snoRNA-assoc_WDR"/>
</dbReference>
<organism evidence="7 8">
    <name type="scientific">Rhodosorus marinus</name>
    <dbReference type="NCBI Taxonomy" id="101924"/>
    <lineage>
        <taxon>Eukaryota</taxon>
        <taxon>Rhodophyta</taxon>
        <taxon>Stylonematophyceae</taxon>
        <taxon>Stylonematales</taxon>
        <taxon>Stylonemataceae</taxon>
        <taxon>Rhodosorus</taxon>
    </lineage>
</organism>